<dbReference type="Pfam" id="PF02880">
    <property type="entry name" value="PGM_PMM_III"/>
    <property type="match status" value="1"/>
</dbReference>
<evidence type="ECO:0000259" key="10">
    <source>
        <dbReference type="Pfam" id="PF00408"/>
    </source>
</evidence>
<dbReference type="InterPro" id="IPR016066">
    <property type="entry name" value="A-D-PHexomutase_CS"/>
</dbReference>
<dbReference type="Pfam" id="PF02879">
    <property type="entry name" value="PGM_PMM_II"/>
    <property type="match status" value="1"/>
</dbReference>
<proteinExistence type="inferred from homology"/>
<sequence>MARRLFGTDGVRGVAGEFLSAELTLALARAATARAAASAERPRVLVIRDTRESGEMLEAAVAAGVAASGGVALLGGVLPTPAAPLLIARYGFDLGVVLSASHNPYADNGVKFFGADGDKLSDAVEEEIEALLDGDRAAVPPPARIGAVTQLHGTLDDYLRELQQRFGGLDLSGRRIVLDCANGATCKAAPEIFRRLGAHVDVLADAPDGRNINAGCGSTHLDGLVEAMRAGDHDAGFAFDGDGDRVLAVDGNGVVVDGDELIALAALHLRAQGRLRGNGVAVTVMTNYGFHAAMAEAGIEVATTAVGDRYVLEALRQRDWALGGEQSGHIVELGFAPSGDGIASALLTLEALGGTALAERKGMEKLPQVLVNVRLSDRQALERAAADPAMTAAIEREHAQLDGRGRVLVRPSGTEPLLRVMVEAPDAAEADAVCARLVACAEAAAAQPAG</sequence>
<dbReference type="GO" id="GO:0006048">
    <property type="term" value="P:UDP-N-acetylglucosamine biosynthetic process"/>
    <property type="evidence" value="ECO:0007669"/>
    <property type="project" value="TreeGrafter"/>
</dbReference>
<dbReference type="SUPFAM" id="SSF55957">
    <property type="entry name" value="Phosphoglucomutase, C-terminal domain"/>
    <property type="match status" value="1"/>
</dbReference>
<dbReference type="InterPro" id="IPR005843">
    <property type="entry name" value="A-D-PHexomutase_C"/>
</dbReference>
<evidence type="ECO:0000313" key="14">
    <source>
        <dbReference type="EMBL" id="MBB4662472.1"/>
    </source>
</evidence>
<feature type="binding site" evidence="7">
    <location>
        <position position="240"/>
    </location>
    <ligand>
        <name>Mg(2+)</name>
        <dbReference type="ChEBI" id="CHEBI:18420"/>
    </ligand>
</feature>
<feature type="active site" description="Phosphoserine intermediate" evidence="7">
    <location>
        <position position="101"/>
    </location>
</feature>
<evidence type="ECO:0000256" key="3">
    <source>
        <dbReference type="ARBA" id="ARBA00022723"/>
    </source>
</evidence>
<dbReference type="InterPro" id="IPR006352">
    <property type="entry name" value="GlmM_bact"/>
</dbReference>
<dbReference type="InterPro" id="IPR036900">
    <property type="entry name" value="A-D-PHexomutase_C_sf"/>
</dbReference>
<keyword evidence="5 7" id="KW-0413">Isomerase</keyword>
<name>A0A840ICL2_9ACTN</name>
<gene>
    <name evidence="7" type="primary">glmM</name>
    <name evidence="14" type="ORF">BDZ31_002058</name>
</gene>
<dbReference type="SUPFAM" id="SSF53738">
    <property type="entry name" value="Phosphoglucomutase, first 3 domains"/>
    <property type="match status" value="3"/>
</dbReference>
<evidence type="ECO:0000256" key="5">
    <source>
        <dbReference type="ARBA" id="ARBA00023235"/>
    </source>
</evidence>
<feature type="domain" description="Alpha-D-phosphohexomutase alpha/beta/alpha" evidence="13">
    <location>
        <begin position="257"/>
        <end position="355"/>
    </location>
</feature>
<protein>
    <recommendedName>
        <fullName evidence="7 9">Phosphoglucosamine mutase</fullName>
        <ecNumber evidence="7 9">5.4.2.10</ecNumber>
    </recommendedName>
</protein>
<dbReference type="Pfam" id="PF00408">
    <property type="entry name" value="PGM_PMM_IV"/>
    <property type="match status" value="1"/>
</dbReference>
<dbReference type="InterPro" id="IPR016055">
    <property type="entry name" value="A-D-PHexomutase_a/b/a-I/II/III"/>
</dbReference>
<comment type="similarity">
    <text evidence="1 7 8">Belongs to the phosphohexose mutase family.</text>
</comment>
<dbReference type="FunFam" id="3.30.310.50:FF:000001">
    <property type="entry name" value="Phosphoglucosamine mutase"/>
    <property type="match status" value="1"/>
</dbReference>
<dbReference type="FunFam" id="3.40.120.10:FF:000001">
    <property type="entry name" value="Phosphoglucosamine mutase"/>
    <property type="match status" value="1"/>
</dbReference>
<evidence type="ECO:0000256" key="7">
    <source>
        <dbReference type="HAMAP-Rule" id="MF_01554"/>
    </source>
</evidence>
<dbReference type="NCBIfam" id="TIGR01455">
    <property type="entry name" value="glmM"/>
    <property type="match status" value="1"/>
</dbReference>
<dbReference type="Gene3D" id="3.40.120.10">
    <property type="entry name" value="Alpha-D-Glucose-1,6-Bisphosphate, subunit A, domain 3"/>
    <property type="match status" value="3"/>
</dbReference>
<feature type="binding site" evidence="7">
    <location>
        <position position="242"/>
    </location>
    <ligand>
        <name>Mg(2+)</name>
        <dbReference type="ChEBI" id="CHEBI:18420"/>
    </ligand>
</feature>
<comment type="caution">
    <text evidence="14">The sequence shown here is derived from an EMBL/GenBank/DDBJ whole genome shotgun (WGS) entry which is preliminary data.</text>
</comment>
<keyword evidence="4 7" id="KW-0460">Magnesium</keyword>
<evidence type="ECO:0000256" key="8">
    <source>
        <dbReference type="RuleBase" id="RU004326"/>
    </source>
</evidence>
<dbReference type="InterPro" id="IPR005845">
    <property type="entry name" value="A-D-PHexomutase_a/b/a-II"/>
</dbReference>
<dbReference type="Proteomes" id="UP000585272">
    <property type="component" value="Unassembled WGS sequence"/>
</dbReference>
<dbReference type="InterPro" id="IPR005841">
    <property type="entry name" value="Alpha-D-phosphohexomutase_SF"/>
</dbReference>
<feature type="binding site" description="via phosphate group" evidence="7">
    <location>
        <position position="101"/>
    </location>
    <ligand>
        <name>Mg(2+)</name>
        <dbReference type="ChEBI" id="CHEBI:18420"/>
    </ligand>
</feature>
<dbReference type="PANTHER" id="PTHR42946:SF1">
    <property type="entry name" value="PHOSPHOGLUCOMUTASE (ALPHA-D-GLUCOSE-1,6-BISPHOSPHATE-DEPENDENT)"/>
    <property type="match status" value="1"/>
</dbReference>
<dbReference type="InterPro" id="IPR005846">
    <property type="entry name" value="A-D-PHexomutase_a/b/a-III"/>
</dbReference>
<dbReference type="Pfam" id="PF02878">
    <property type="entry name" value="PGM_PMM_I"/>
    <property type="match status" value="1"/>
</dbReference>
<dbReference type="PRINTS" id="PR00509">
    <property type="entry name" value="PGMPMM"/>
</dbReference>
<dbReference type="PANTHER" id="PTHR42946">
    <property type="entry name" value="PHOSPHOHEXOSE MUTASE"/>
    <property type="match status" value="1"/>
</dbReference>
<dbReference type="GO" id="GO:0008966">
    <property type="term" value="F:phosphoglucosamine mutase activity"/>
    <property type="evidence" value="ECO:0007669"/>
    <property type="project" value="UniProtKB-UniRule"/>
</dbReference>
<comment type="cofactor">
    <cofactor evidence="7">
        <name>Mg(2+)</name>
        <dbReference type="ChEBI" id="CHEBI:18420"/>
    </cofactor>
    <text evidence="7">Binds 1 Mg(2+) ion per subunit.</text>
</comment>
<dbReference type="InterPro" id="IPR005844">
    <property type="entry name" value="A-D-PHexomutase_a/b/a-I"/>
</dbReference>
<organism evidence="14 15">
    <name type="scientific">Conexibacter arvalis</name>
    <dbReference type="NCBI Taxonomy" id="912552"/>
    <lineage>
        <taxon>Bacteria</taxon>
        <taxon>Bacillati</taxon>
        <taxon>Actinomycetota</taxon>
        <taxon>Thermoleophilia</taxon>
        <taxon>Solirubrobacterales</taxon>
        <taxon>Conexibacteraceae</taxon>
        <taxon>Conexibacter</taxon>
    </lineage>
</organism>
<evidence type="ECO:0000256" key="6">
    <source>
        <dbReference type="ARBA" id="ARBA00050364"/>
    </source>
</evidence>
<feature type="domain" description="Alpha-D-phosphohexomutase C-terminal" evidence="10">
    <location>
        <begin position="370"/>
        <end position="438"/>
    </location>
</feature>
<dbReference type="GO" id="GO:0009252">
    <property type="term" value="P:peptidoglycan biosynthetic process"/>
    <property type="evidence" value="ECO:0007669"/>
    <property type="project" value="TreeGrafter"/>
</dbReference>
<feature type="domain" description="Alpha-D-phosphohexomutase alpha/beta/alpha" evidence="12">
    <location>
        <begin position="156"/>
        <end position="253"/>
    </location>
</feature>
<evidence type="ECO:0000259" key="12">
    <source>
        <dbReference type="Pfam" id="PF02879"/>
    </source>
</evidence>
<accession>A0A840ICL2</accession>
<dbReference type="Gene3D" id="3.30.310.50">
    <property type="entry name" value="Alpha-D-phosphohexomutase, C-terminal domain"/>
    <property type="match status" value="1"/>
</dbReference>
<dbReference type="GO" id="GO:0000287">
    <property type="term" value="F:magnesium ion binding"/>
    <property type="evidence" value="ECO:0007669"/>
    <property type="project" value="UniProtKB-UniRule"/>
</dbReference>
<evidence type="ECO:0000256" key="2">
    <source>
        <dbReference type="ARBA" id="ARBA00022553"/>
    </source>
</evidence>
<dbReference type="InterPro" id="IPR050060">
    <property type="entry name" value="Phosphoglucosamine_mutase"/>
</dbReference>
<dbReference type="AlphaFoldDB" id="A0A840ICL2"/>
<dbReference type="GO" id="GO:0005829">
    <property type="term" value="C:cytosol"/>
    <property type="evidence" value="ECO:0007669"/>
    <property type="project" value="TreeGrafter"/>
</dbReference>
<feature type="domain" description="Alpha-D-phosphohexomutase alpha/beta/alpha" evidence="11">
    <location>
        <begin position="3"/>
        <end position="133"/>
    </location>
</feature>
<comment type="PTM">
    <text evidence="7">Activated by phosphorylation.</text>
</comment>
<comment type="catalytic activity">
    <reaction evidence="6 7 9">
        <text>alpha-D-glucosamine 1-phosphate = D-glucosamine 6-phosphate</text>
        <dbReference type="Rhea" id="RHEA:23424"/>
        <dbReference type="ChEBI" id="CHEBI:58516"/>
        <dbReference type="ChEBI" id="CHEBI:58725"/>
        <dbReference type="EC" id="5.4.2.10"/>
    </reaction>
</comment>
<evidence type="ECO:0000313" key="15">
    <source>
        <dbReference type="Proteomes" id="UP000585272"/>
    </source>
</evidence>
<keyword evidence="2 7" id="KW-0597">Phosphoprotein</keyword>
<dbReference type="PROSITE" id="PS00710">
    <property type="entry name" value="PGM_PMM"/>
    <property type="match status" value="1"/>
</dbReference>
<evidence type="ECO:0000256" key="4">
    <source>
        <dbReference type="ARBA" id="ARBA00022842"/>
    </source>
</evidence>
<dbReference type="RefSeq" id="WP_183341689.1">
    <property type="nucleotide sequence ID" value="NZ_JACHNU010000002.1"/>
</dbReference>
<feature type="modified residue" description="Phosphoserine" evidence="7">
    <location>
        <position position="101"/>
    </location>
</feature>
<dbReference type="FunFam" id="3.40.120.10:FF:000003">
    <property type="entry name" value="Phosphoglucosamine mutase"/>
    <property type="match status" value="1"/>
</dbReference>
<dbReference type="EC" id="5.4.2.10" evidence="7 9"/>
<keyword evidence="15" id="KW-1185">Reference proteome</keyword>
<evidence type="ECO:0000259" key="13">
    <source>
        <dbReference type="Pfam" id="PF02880"/>
    </source>
</evidence>
<comment type="function">
    <text evidence="7 9">Catalyzes the conversion of glucosamine-6-phosphate to glucosamine-1-phosphate.</text>
</comment>
<dbReference type="GO" id="GO:0005975">
    <property type="term" value="P:carbohydrate metabolic process"/>
    <property type="evidence" value="ECO:0007669"/>
    <property type="project" value="InterPro"/>
</dbReference>
<evidence type="ECO:0000259" key="11">
    <source>
        <dbReference type="Pfam" id="PF02878"/>
    </source>
</evidence>
<dbReference type="GO" id="GO:0004615">
    <property type="term" value="F:phosphomannomutase activity"/>
    <property type="evidence" value="ECO:0007669"/>
    <property type="project" value="TreeGrafter"/>
</dbReference>
<evidence type="ECO:0000256" key="9">
    <source>
        <dbReference type="RuleBase" id="RU004327"/>
    </source>
</evidence>
<keyword evidence="3 7" id="KW-0479">Metal-binding</keyword>
<dbReference type="EMBL" id="JACHNU010000002">
    <property type="protein sequence ID" value="MBB4662472.1"/>
    <property type="molecule type" value="Genomic_DNA"/>
</dbReference>
<evidence type="ECO:0000256" key="1">
    <source>
        <dbReference type="ARBA" id="ARBA00010231"/>
    </source>
</evidence>
<reference evidence="14 15" key="1">
    <citation type="submission" date="2020-08" db="EMBL/GenBank/DDBJ databases">
        <title>Genomic Encyclopedia of Archaeal and Bacterial Type Strains, Phase II (KMG-II): from individual species to whole genera.</title>
        <authorList>
            <person name="Goeker M."/>
        </authorList>
    </citation>
    <scope>NUCLEOTIDE SEQUENCE [LARGE SCALE GENOMIC DNA]</scope>
    <source>
        <strain evidence="14 15">DSM 23288</strain>
    </source>
</reference>
<dbReference type="HAMAP" id="MF_01554_B">
    <property type="entry name" value="GlmM_B"/>
    <property type="match status" value="1"/>
</dbReference>
<feature type="binding site" evidence="7">
    <location>
        <position position="244"/>
    </location>
    <ligand>
        <name>Mg(2+)</name>
        <dbReference type="ChEBI" id="CHEBI:18420"/>
    </ligand>
</feature>